<feature type="compositionally biased region" description="Basic and acidic residues" evidence="1">
    <location>
        <begin position="199"/>
        <end position="209"/>
    </location>
</feature>
<name>A0ABD5QTU7_9EURY</name>
<feature type="region of interest" description="Disordered" evidence="1">
    <location>
        <begin position="198"/>
        <end position="218"/>
    </location>
</feature>
<dbReference type="AlphaFoldDB" id="A0ABD5QTU7"/>
<sequence length="218" mass="24124">MDEKTEELRDLFVDATGSETVTERQSESPGSLVDRDDDAVEERVAELITAMRERYDLDSGLEDTGLDDEAYERVVYGFFAGEDDGWIAADLGEELDDDPDGADSGIDARTVRDARLDLHLVAEADRDAPFEYAALKRLLAADRSVEAAAAELDVDPEVVREFVPVARADLASTRVNDRFRDEFRGLLTDADIEESLATDAREDGLREATEDIETDVSL</sequence>
<dbReference type="Proteomes" id="UP001596145">
    <property type="component" value="Unassembled WGS sequence"/>
</dbReference>
<protein>
    <recommendedName>
        <fullName evidence="4">Conditioned medium-induced protein 4</fullName>
    </recommendedName>
</protein>
<evidence type="ECO:0000256" key="1">
    <source>
        <dbReference type="SAM" id="MobiDB-lite"/>
    </source>
</evidence>
<accession>A0ABD5QTU7</accession>
<dbReference type="RefSeq" id="WP_122106295.1">
    <property type="nucleotide sequence ID" value="NZ_JBHSKV010000018.1"/>
</dbReference>
<evidence type="ECO:0000313" key="2">
    <source>
        <dbReference type="EMBL" id="MFC5135664.1"/>
    </source>
</evidence>
<comment type="caution">
    <text evidence="2">The sequence shown here is derived from an EMBL/GenBank/DDBJ whole genome shotgun (WGS) entry which is preliminary data.</text>
</comment>
<feature type="region of interest" description="Disordered" evidence="1">
    <location>
        <begin position="1"/>
        <end position="38"/>
    </location>
</feature>
<feature type="compositionally biased region" description="Basic and acidic residues" evidence="1">
    <location>
        <begin position="1"/>
        <end position="12"/>
    </location>
</feature>
<organism evidence="2 3">
    <name type="scientific">Halorubrum glutamatedens</name>
    <dbReference type="NCBI Taxonomy" id="2707018"/>
    <lineage>
        <taxon>Archaea</taxon>
        <taxon>Methanobacteriati</taxon>
        <taxon>Methanobacteriota</taxon>
        <taxon>Stenosarchaea group</taxon>
        <taxon>Halobacteria</taxon>
        <taxon>Halobacteriales</taxon>
        <taxon>Haloferacaceae</taxon>
        <taxon>Halorubrum</taxon>
    </lineage>
</organism>
<dbReference type="EMBL" id="JBHSKV010000018">
    <property type="protein sequence ID" value="MFC5135664.1"/>
    <property type="molecule type" value="Genomic_DNA"/>
</dbReference>
<proteinExistence type="predicted"/>
<reference evidence="2 3" key="1">
    <citation type="journal article" date="2019" name="Int. J. Syst. Evol. Microbiol.">
        <title>The Global Catalogue of Microorganisms (GCM) 10K type strain sequencing project: providing services to taxonomists for standard genome sequencing and annotation.</title>
        <authorList>
            <consortium name="The Broad Institute Genomics Platform"/>
            <consortium name="The Broad Institute Genome Sequencing Center for Infectious Disease"/>
            <person name="Wu L."/>
            <person name="Ma J."/>
        </authorList>
    </citation>
    <scope>NUCLEOTIDE SEQUENCE [LARGE SCALE GENOMIC DNA]</scope>
    <source>
        <strain evidence="2 3">CGMCC 1.16026</strain>
    </source>
</reference>
<evidence type="ECO:0000313" key="3">
    <source>
        <dbReference type="Proteomes" id="UP001596145"/>
    </source>
</evidence>
<gene>
    <name evidence="2" type="ORF">ACFPJA_13170</name>
</gene>
<keyword evidence="3" id="KW-1185">Reference proteome</keyword>
<evidence type="ECO:0008006" key="4">
    <source>
        <dbReference type="Google" id="ProtNLM"/>
    </source>
</evidence>